<feature type="region of interest" description="Disordered" evidence="1">
    <location>
        <begin position="421"/>
        <end position="459"/>
    </location>
</feature>
<gene>
    <name evidence="2" type="ORF">ACFSBX_05125</name>
</gene>
<name>A0ABD6CJI0_9EURY</name>
<dbReference type="Proteomes" id="UP001597085">
    <property type="component" value="Unassembled WGS sequence"/>
</dbReference>
<dbReference type="AlphaFoldDB" id="A0ABD6CJI0"/>
<evidence type="ECO:0000256" key="1">
    <source>
        <dbReference type="SAM" id="MobiDB-lite"/>
    </source>
</evidence>
<dbReference type="RefSeq" id="WP_256422593.1">
    <property type="nucleotide sequence ID" value="NZ_JANHDI010000013.1"/>
</dbReference>
<evidence type="ECO:0008006" key="4">
    <source>
        <dbReference type="Google" id="ProtNLM"/>
    </source>
</evidence>
<sequence length="525" mass="60649">MSTYNTKVAGDYKPFGSVEPSIESNSVSEPFIRFAKDATKQKPKLRSINDPIPEDARFASPIYFLSDKEKKRQDRLPTGYETSDTCVAKEIQDLAEAEGRVYYPIYVESDAEVNLEKQIDWIRQFLVEELGIAPSECTWYFSGGRSIHVHTPYLANERQITTLRGLAKDFDYDLDPLIYSQKRQFRLPGITHDKGLSKVKIEPDWSRERIIREATKDVTKPDTFREVLLDTFDRDVLSQPENYLWQPLTESKPEEEPEPFDAGLNEWEYHSPGQGQAIHAKWNAHYSHPVSPYRNAGNGQRSLVVAKVVDGAYGEIRESLYDEKDEEQQIILPCQILQFFSCDREYQVERREYRPLRLSKSDYPKYNDRGIEKGDLFVLIGGQSRESIIHKPRPFDAKLIAESKNFTEAIEVLKSLDYETGASGNHSTPKIQTENSSGKPNETEAGKLQRQAENGNIEKLSHDERLRVANRLLRINGVNETRNWFKQQYGDEYDEELTNKFLRSLCQKYPNLPEYTPSNVTRYSI</sequence>
<evidence type="ECO:0000313" key="3">
    <source>
        <dbReference type="Proteomes" id="UP001597085"/>
    </source>
</evidence>
<keyword evidence="3" id="KW-1185">Reference proteome</keyword>
<dbReference type="EMBL" id="JBHUDK010000004">
    <property type="protein sequence ID" value="MFD1598334.1"/>
    <property type="molecule type" value="Genomic_DNA"/>
</dbReference>
<comment type="caution">
    <text evidence="2">The sequence shown here is derived from an EMBL/GenBank/DDBJ whole genome shotgun (WGS) entry which is preliminary data.</text>
</comment>
<feature type="compositionally biased region" description="Polar residues" evidence="1">
    <location>
        <begin position="422"/>
        <end position="440"/>
    </location>
</feature>
<reference evidence="2 3" key="1">
    <citation type="journal article" date="2019" name="Int. J. Syst. Evol. Microbiol.">
        <title>The Global Catalogue of Microorganisms (GCM) 10K type strain sequencing project: providing services to taxonomists for standard genome sequencing and annotation.</title>
        <authorList>
            <consortium name="The Broad Institute Genomics Platform"/>
            <consortium name="The Broad Institute Genome Sequencing Center for Infectious Disease"/>
            <person name="Wu L."/>
            <person name="Ma J."/>
        </authorList>
    </citation>
    <scope>NUCLEOTIDE SEQUENCE [LARGE SCALE GENOMIC DNA]</scope>
    <source>
        <strain evidence="2 3">CGMCC 1.12121</strain>
    </source>
</reference>
<accession>A0ABD6CJI0</accession>
<protein>
    <recommendedName>
        <fullName evidence="4">DNA primase small subunit</fullName>
    </recommendedName>
</protein>
<organism evidence="2 3">
    <name type="scientific">Halobellus rarus</name>
    <dbReference type="NCBI Taxonomy" id="1126237"/>
    <lineage>
        <taxon>Archaea</taxon>
        <taxon>Methanobacteriati</taxon>
        <taxon>Methanobacteriota</taxon>
        <taxon>Stenosarchaea group</taxon>
        <taxon>Halobacteria</taxon>
        <taxon>Halobacteriales</taxon>
        <taxon>Haloferacaceae</taxon>
        <taxon>Halobellus</taxon>
    </lineage>
</organism>
<evidence type="ECO:0000313" key="2">
    <source>
        <dbReference type="EMBL" id="MFD1598334.1"/>
    </source>
</evidence>
<proteinExistence type="predicted"/>